<feature type="region of interest" description="Disordered" evidence="2">
    <location>
        <begin position="180"/>
        <end position="199"/>
    </location>
</feature>
<evidence type="ECO:0000259" key="3">
    <source>
        <dbReference type="Pfam" id="PF13837"/>
    </source>
</evidence>
<organism evidence="4 5">
    <name type="scientific">Rhizophagus irregularis</name>
    <dbReference type="NCBI Taxonomy" id="588596"/>
    <lineage>
        <taxon>Eukaryota</taxon>
        <taxon>Fungi</taxon>
        <taxon>Fungi incertae sedis</taxon>
        <taxon>Mucoromycota</taxon>
        <taxon>Glomeromycotina</taxon>
        <taxon>Glomeromycetes</taxon>
        <taxon>Glomerales</taxon>
        <taxon>Glomeraceae</taxon>
        <taxon>Rhizophagus</taxon>
    </lineage>
</organism>
<keyword evidence="5" id="KW-1185">Reference proteome</keyword>
<dbReference type="VEuPathDB" id="FungiDB:RhiirA1_450664"/>
<dbReference type="Proteomes" id="UP000234323">
    <property type="component" value="Unassembled WGS sequence"/>
</dbReference>
<evidence type="ECO:0000313" key="4">
    <source>
        <dbReference type="EMBL" id="PKY53501.1"/>
    </source>
</evidence>
<accession>A0A2I1H3R0</accession>
<dbReference type="VEuPathDB" id="FungiDB:RhiirFUN_014470"/>
<feature type="compositionally biased region" description="Basic residues" evidence="2">
    <location>
        <begin position="185"/>
        <end position="195"/>
    </location>
</feature>
<sequence length="398" mass="46686">MSLQQVPNNIKRSRVTNQNFKPLAQKPISTPFLQNQQMFEPLTPTPTSPLLQNQQTFEIPNSTPLLQNQQRFKPIASTSTFIPLSQSHQKYKHKPLVPMPTSTPLLQNEMQCQETSDFNSKLLVEHRMNNLVVPSLNTHTTSLNTHPANEINKVYIELDDYGNDDTEVYLHKENMNVGNLETQSKSKKPGERKRKITESQVTERWNDEETDKLLSYLEDNYEKFQQGKKASIYNSISTEVIKTKSSESIKGRIKRLLEKYEKVKKQNNQSGSERIDWKWFNKMDKIFGCRENITPSFISNDSTEYINDDKIENDKKVVKKKKSSIESLIDIMNDINQSKLKISEQKLELEREKMGKDFQLQMEKLDVEKKRWEFEREQARMLHELTIKKIELQLKQCK</sequence>
<keyword evidence="1" id="KW-0175">Coiled coil</keyword>
<feature type="region of interest" description="Disordered" evidence="2">
    <location>
        <begin position="1"/>
        <end position="21"/>
    </location>
</feature>
<protein>
    <recommendedName>
        <fullName evidence="3">Myb/SANT-like DNA-binding domain-containing protein</fullName>
    </recommendedName>
</protein>
<dbReference type="Pfam" id="PF13837">
    <property type="entry name" value="Myb_DNA-bind_4"/>
    <property type="match status" value="1"/>
</dbReference>
<proteinExistence type="predicted"/>
<evidence type="ECO:0000313" key="5">
    <source>
        <dbReference type="Proteomes" id="UP000234323"/>
    </source>
</evidence>
<dbReference type="AlphaFoldDB" id="A0A2I1H3R0"/>
<evidence type="ECO:0000256" key="1">
    <source>
        <dbReference type="SAM" id="Coils"/>
    </source>
</evidence>
<dbReference type="EMBL" id="LLXI01001402">
    <property type="protein sequence ID" value="PKY53501.1"/>
    <property type="molecule type" value="Genomic_DNA"/>
</dbReference>
<evidence type="ECO:0000256" key="2">
    <source>
        <dbReference type="SAM" id="MobiDB-lite"/>
    </source>
</evidence>
<gene>
    <name evidence="4" type="ORF">RhiirA4_499150</name>
</gene>
<feature type="domain" description="Myb/SANT-like DNA-binding" evidence="3">
    <location>
        <begin position="203"/>
        <end position="286"/>
    </location>
</feature>
<feature type="coiled-coil region" evidence="1">
    <location>
        <begin position="246"/>
        <end position="273"/>
    </location>
</feature>
<dbReference type="InterPro" id="IPR044822">
    <property type="entry name" value="Myb_DNA-bind_4"/>
</dbReference>
<name>A0A2I1H3R0_9GLOM</name>
<reference evidence="4 5" key="1">
    <citation type="submission" date="2015-10" db="EMBL/GenBank/DDBJ databases">
        <title>Genome analyses suggest a sexual origin of heterokaryosis in a supposedly ancient asexual fungus.</title>
        <authorList>
            <person name="Ropars J."/>
            <person name="Sedzielewska K."/>
            <person name="Noel J."/>
            <person name="Charron P."/>
            <person name="Farinelli L."/>
            <person name="Marton T."/>
            <person name="Kruger M."/>
            <person name="Pelin A."/>
            <person name="Brachmann A."/>
            <person name="Corradi N."/>
        </authorList>
    </citation>
    <scope>NUCLEOTIDE SEQUENCE [LARGE SCALE GENOMIC DNA]</scope>
    <source>
        <strain evidence="4 5">A4</strain>
    </source>
</reference>
<dbReference type="VEuPathDB" id="FungiDB:FUN_017493"/>
<feature type="compositionally biased region" description="Polar residues" evidence="2">
    <location>
        <begin position="1"/>
        <end position="20"/>
    </location>
</feature>
<comment type="caution">
    <text evidence="4">The sequence shown here is derived from an EMBL/GenBank/DDBJ whole genome shotgun (WGS) entry which is preliminary data.</text>
</comment>